<dbReference type="EMBL" id="CALOZG010000006">
    <property type="protein sequence ID" value="CAH4028968.1"/>
    <property type="molecule type" value="Genomic_DNA"/>
</dbReference>
<gene>
    <name evidence="1" type="ORF">PIBRA_LOCUS5759</name>
</gene>
<evidence type="ECO:0000313" key="1">
    <source>
        <dbReference type="EMBL" id="CAH4028968.1"/>
    </source>
</evidence>
<dbReference type="AlphaFoldDB" id="A0A9P0TCP1"/>
<reference evidence="1" key="1">
    <citation type="submission" date="2022-05" db="EMBL/GenBank/DDBJ databases">
        <authorList>
            <person name="Okamura Y."/>
        </authorList>
    </citation>
    <scope>NUCLEOTIDE SEQUENCE</scope>
</reference>
<keyword evidence="2" id="KW-1185">Reference proteome</keyword>
<organism evidence="1 2">
    <name type="scientific">Pieris brassicae</name>
    <name type="common">White butterfly</name>
    <name type="synonym">Large white butterfly</name>
    <dbReference type="NCBI Taxonomy" id="7116"/>
    <lineage>
        <taxon>Eukaryota</taxon>
        <taxon>Metazoa</taxon>
        <taxon>Ecdysozoa</taxon>
        <taxon>Arthropoda</taxon>
        <taxon>Hexapoda</taxon>
        <taxon>Insecta</taxon>
        <taxon>Pterygota</taxon>
        <taxon>Neoptera</taxon>
        <taxon>Endopterygota</taxon>
        <taxon>Lepidoptera</taxon>
        <taxon>Glossata</taxon>
        <taxon>Ditrysia</taxon>
        <taxon>Papilionoidea</taxon>
        <taxon>Pieridae</taxon>
        <taxon>Pierinae</taxon>
        <taxon>Pieris</taxon>
    </lineage>
</organism>
<proteinExistence type="predicted"/>
<evidence type="ECO:0000313" key="2">
    <source>
        <dbReference type="Proteomes" id="UP001152562"/>
    </source>
</evidence>
<protein>
    <submittedName>
        <fullName evidence="1">Uncharacterized protein</fullName>
    </submittedName>
</protein>
<name>A0A9P0TCP1_PIEBR</name>
<comment type="caution">
    <text evidence="1">The sequence shown here is derived from an EMBL/GenBank/DDBJ whole genome shotgun (WGS) entry which is preliminary data.</text>
</comment>
<dbReference type="Proteomes" id="UP001152562">
    <property type="component" value="Unassembled WGS sequence"/>
</dbReference>
<feature type="non-terminal residue" evidence="1">
    <location>
        <position position="1"/>
    </location>
</feature>
<sequence>MLEAFNILTESMYDKGDAHLLTHGKFTANYSDGADELKQAIDFNATDFNSTVANQLKQDIGETAASKTTEKLKPFMKEMVEICSNYLAQFAEYNKDKGPAFKFLVKTMKTKGAQQLYQKGKAKRTYGKAATELEDAKGVESDHDDPNLSQEIHSALSKLVEGQTPADLKEDMKGTLDICSKYLSQCAVDEIERGPAFDLLIKELEKNGQEPFTPQYSGLPTRFVAAYTLKSAPGLSSSTPDPTTAPVFLDPLHKAVDTVTPKNLKKDMNEVIERCANYLSAFIRDRDKAMQALLQVMKNNPKNEVVKRNNYLMTYDIGAKEIETSPLIMPYMPIKDIADEAKEHLTNDVEKVTPPDLKIAMKGGVAGERYPLNFLAAIKKSLGSKSLFKYKAFGQTYADGADVLKYSGPLESDPKAENLECEIAAEIERGVPPQLSPTMAIEISATMETAAKHLAKVGMEKGEALEHLVNLMKDQGESPMGLVQGYQQSYNDGARRIELSKSLATDKVDKGTYESLLEKFNGLVEAKPNNEYAKVMP</sequence>
<accession>A0A9P0TCP1</accession>